<evidence type="ECO:0000256" key="1">
    <source>
        <dbReference type="SAM" id="MobiDB-lite"/>
    </source>
</evidence>
<sequence length="179" mass="19676">MSLDKTQDSSGNQLASSLTPTQAPDQFPAFMTEPFEGKGTSQKSLQQFTTVTFERGCAADWSHAAFLDHTCVVDCPYGPKDKPDDTRDSKATVVSGVVGEGFYIQTNIANVECQVQQPMMEEKIWTDATGVRMDLLKTYCKPVTATNRQPLTVIGRWSTVMYTDGLNLACDVVFARDAD</sequence>
<protein>
    <submittedName>
        <fullName evidence="2">Uncharacterized protein</fullName>
    </submittedName>
</protein>
<feature type="region of interest" description="Disordered" evidence="1">
    <location>
        <begin position="1"/>
        <end position="38"/>
    </location>
</feature>
<proteinExistence type="predicted"/>
<gene>
    <name evidence="2" type="ORF">FSCOSCO3_A005602</name>
</gene>
<organism evidence="2 3">
    <name type="scientific">Scomber scombrus</name>
    <name type="common">Atlantic mackerel</name>
    <name type="synonym">Scomber vernalis</name>
    <dbReference type="NCBI Taxonomy" id="13677"/>
    <lineage>
        <taxon>Eukaryota</taxon>
        <taxon>Metazoa</taxon>
        <taxon>Chordata</taxon>
        <taxon>Craniata</taxon>
        <taxon>Vertebrata</taxon>
        <taxon>Euteleostomi</taxon>
        <taxon>Actinopterygii</taxon>
        <taxon>Neopterygii</taxon>
        <taxon>Teleostei</taxon>
        <taxon>Neoteleostei</taxon>
        <taxon>Acanthomorphata</taxon>
        <taxon>Pelagiaria</taxon>
        <taxon>Scombriformes</taxon>
        <taxon>Scombridae</taxon>
        <taxon>Scomber</taxon>
    </lineage>
</organism>
<evidence type="ECO:0000313" key="2">
    <source>
        <dbReference type="EMBL" id="CAK6949872.1"/>
    </source>
</evidence>
<name>A0AAV1MSN5_SCOSC</name>
<evidence type="ECO:0000313" key="3">
    <source>
        <dbReference type="Proteomes" id="UP001314229"/>
    </source>
</evidence>
<reference evidence="2 3" key="1">
    <citation type="submission" date="2024-01" db="EMBL/GenBank/DDBJ databases">
        <authorList>
            <person name="Alioto T."/>
            <person name="Alioto T."/>
            <person name="Gomez Garrido J."/>
        </authorList>
    </citation>
    <scope>NUCLEOTIDE SEQUENCE [LARGE SCALE GENOMIC DNA]</scope>
</reference>
<dbReference type="EMBL" id="CAWUFR010000002">
    <property type="protein sequence ID" value="CAK6949872.1"/>
    <property type="molecule type" value="Genomic_DNA"/>
</dbReference>
<keyword evidence="3" id="KW-1185">Reference proteome</keyword>
<dbReference type="AlphaFoldDB" id="A0AAV1MSN5"/>
<comment type="caution">
    <text evidence="2">The sequence shown here is derived from an EMBL/GenBank/DDBJ whole genome shotgun (WGS) entry which is preliminary data.</text>
</comment>
<dbReference type="Proteomes" id="UP001314229">
    <property type="component" value="Unassembled WGS sequence"/>
</dbReference>
<feature type="compositionally biased region" description="Polar residues" evidence="1">
    <location>
        <begin position="8"/>
        <end position="24"/>
    </location>
</feature>
<accession>A0AAV1MSN5</accession>